<feature type="domain" description="Campylobacter invasion antigen D C-terminal" evidence="1">
    <location>
        <begin position="57"/>
        <end position="109"/>
    </location>
</feature>
<sequence>MKLEDIAKITIDEVAAELEKIQKLEEMQRADETPKTDDIIVIEETNANEPKPNLDLKDEQIFLQNLKDRISVLFEGLNNTKQDNIALRLELTTKFLEFLLANIEHRLSNISK</sequence>
<dbReference type="HOGENOM" id="CLU_153717_0_0_7"/>
<dbReference type="Proteomes" id="UP000028486">
    <property type="component" value="Chromosome"/>
</dbReference>
<dbReference type="AlphaFoldDB" id="A0A076FG16"/>
<name>A0A076FG16_9BACT</name>
<evidence type="ECO:0000259" key="1">
    <source>
        <dbReference type="Pfam" id="PF21862"/>
    </source>
</evidence>
<dbReference type="STRING" id="1244531.CIG2463D_0921"/>
<dbReference type="KEGG" id="caj:CIG1485E_0921"/>
<keyword evidence="3" id="KW-1185">Reference proteome</keyword>
<dbReference type="eggNOG" id="ENOG5032IV1">
    <property type="taxonomic scope" value="Bacteria"/>
</dbReference>
<reference evidence="3" key="1">
    <citation type="journal article" date="2014" name="Genome Announc.">
        <title>Complete Genome Sequence of Campylobacter iguaniorum Strain 1485ET, Isolated from a Bearded Dragon (Pogona vitticeps).</title>
        <authorList>
            <person name="Gilbert M.J."/>
            <person name="Miller W.G."/>
            <person name="Yee E."/>
            <person name="Kik M."/>
            <person name="Wagenaar J.A."/>
            <person name="Duim B."/>
        </authorList>
    </citation>
    <scope>NUCLEOTIDE SEQUENCE [LARGE SCALE GENOMIC DNA]</scope>
    <source>
        <strain evidence="3">1485E</strain>
    </source>
</reference>
<evidence type="ECO:0000313" key="3">
    <source>
        <dbReference type="Proteomes" id="UP000028486"/>
    </source>
</evidence>
<protein>
    <recommendedName>
        <fullName evidence="1">Campylobacter invasion antigen D C-terminal domain-containing protein</fullName>
    </recommendedName>
</protein>
<accession>A0A076FG16</accession>
<organism evidence="2 3">
    <name type="scientific">Campylobacter iguaniorum</name>
    <dbReference type="NCBI Taxonomy" id="1244531"/>
    <lineage>
        <taxon>Bacteria</taxon>
        <taxon>Pseudomonadati</taxon>
        <taxon>Campylobacterota</taxon>
        <taxon>Epsilonproteobacteria</taxon>
        <taxon>Campylobacterales</taxon>
        <taxon>Campylobacteraceae</taxon>
        <taxon>Campylobacter</taxon>
    </lineage>
</organism>
<gene>
    <name evidence="2" type="ORF">CIG1485E_0921</name>
</gene>
<proteinExistence type="predicted"/>
<evidence type="ECO:0000313" key="2">
    <source>
        <dbReference type="EMBL" id="AII14759.1"/>
    </source>
</evidence>
<dbReference type="RefSeq" id="WP_038454230.1">
    <property type="nucleotide sequence ID" value="NZ_CP009043.1"/>
</dbReference>
<dbReference type="OrthoDB" id="5329345at2"/>
<dbReference type="Pfam" id="PF21862">
    <property type="entry name" value="CiaD"/>
    <property type="match status" value="1"/>
</dbReference>
<dbReference type="EMBL" id="CP009043">
    <property type="protein sequence ID" value="AII14759.1"/>
    <property type="molecule type" value="Genomic_DNA"/>
</dbReference>
<dbReference type="InterPro" id="IPR054057">
    <property type="entry name" value="CiaD_C"/>
</dbReference>
<dbReference type="PATRIC" id="fig|1244531.5.peg.921"/>